<dbReference type="InterPro" id="IPR022793">
    <property type="entry name" value="Rrn10"/>
</dbReference>
<feature type="compositionally biased region" description="Polar residues" evidence="1">
    <location>
        <begin position="174"/>
        <end position="187"/>
    </location>
</feature>
<evidence type="ECO:0000256" key="1">
    <source>
        <dbReference type="SAM" id="MobiDB-lite"/>
    </source>
</evidence>
<feature type="region of interest" description="Disordered" evidence="1">
    <location>
        <begin position="163"/>
        <end position="207"/>
    </location>
</feature>
<keyword evidence="3" id="KW-1185">Reference proteome</keyword>
<dbReference type="OrthoDB" id="2565191at2759"/>
<evidence type="ECO:0000313" key="3">
    <source>
        <dbReference type="Proteomes" id="UP000256328"/>
    </source>
</evidence>
<dbReference type="GO" id="GO:0006360">
    <property type="term" value="P:transcription by RNA polymerase I"/>
    <property type="evidence" value="ECO:0007669"/>
    <property type="project" value="InterPro"/>
</dbReference>
<gene>
    <name evidence="2" type="ORF">BP5796_01820</name>
</gene>
<protein>
    <submittedName>
        <fullName evidence="2">Uncharacterized protein</fullName>
    </submittedName>
</protein>
<comment type="caution">
    <text evidence="2">The sequence shown here is derived from an EMBL/GenBank/DDBJ whole genome shotgun (WGS) entry which is preliminary data.</text>
</comment>
<organism evidence="2 3">
    <name type="scientific">Coleophoma crateriformis</name>
    <dbReference type="NCBI Taxonomy" id="565419"/>
    <lineage>
        <taxon>Eukaryota</taxon>
        <taxon>Fungi</taxon>
        <taxon>Dikarya</taxon>
        <taxon>Ascomycota</taxon>
        <taxon>Pezizomycotina</taxon>
        <taxon>Leotiomycetes</taxon>
        <taxon>Helotiales</taxon>
        <taxon>Dermateaceae</taxon>
        <taxon>Coleophoma</taxon>
    </lineage>
</organism>
<dbReference type="PANTHER" id="PTHR28054">
    <property type="entry name" value="RNA POLYMERASE I-SPECIFIC TRANSCRIPTION INITIATION FACTOR RRN10"/>
    <property type="match status" value="1"/>
</dbReference>
<evidence type="ECO:0000313" key="2">
    <source>
        <dbReference type="EMBL" id="RDW92426.1"/>
    </source>
</evidence>
<name>A0A3D8T1J2_9HELO</name>
<feature type="compositionally biased region" description="Polar residues" evidence="1">
    <location>
        <begin position="1"/>
        <end position="33"/>
    </location>
</feature>
<dbReference type="PANTHER" id="PTHR28054:SF1">
    <property type="entry name" value="RNA POLYMERASE I-SPECIFIC TRANSCRIPTION INITIATION FACTOR RRN10"/>
    <property type="match status" value="1"/>
</dbReference>
<reference evidence="2 3" key="1">
    <citation type="journal article" date="2018" name="IMA Fungus">
        <title>IMA Genome-F 9: Draft genome sequence of Annulohypoxylon stygium, Aspergillus mulundensis, Berkeleyomyces basicola (syn. Thielaviopsis basicola), Ceratocystis smalleyi, two Cercospora beticola strains, Coleophoma cylindrospora, Fusarium fracticaudum, Phialophora cf. hyalina, and Morchella septimelata.</title>
        <authorList>
            <person name="Wingfield B.D."/>
            <person name="Bills G.F."/>
            <person name="Dong Y."/>
            <person name="Huang W."/>
            <person name="Nel W.J."/>
            <person name="Swalarsk-Parry B.S."/>
            <person name="Vaghefi N."/>
            <person name="Wilken P.M."/>
            <person name="An Z."/>
            <person name="de Beer Z.W."/>
            <person name="De Vos L."/>
            <person name="Chen L."/>
            <person name="Duong T.A."/>
            <person name="Gao Y."/>
            <person name="Hammerbacher A."/>
            <person name="Kikkert J.R."/>
            <person name="Li Y."/>
            <person name="Li H."/>
            <person name="Li K."/>
            <person name="Li Q."/>
            <person name="Liu X."/>
            <person name="Ma X."/>
            <person name="Naidoo K."/>
            <person name="Pethybridge S.J."/>
            <person name="Sun J."/>
            <person name="Steenkamp E.T."/>
            <person name="van der Nest M.A."/>
            <person name="van Wyk S."/>
            <person name="Wingfield M.J."/>
            <person name="Xiong C."/>
            <person name="Yue Q."/>
            <person name="Zhang X."/>
        </authorList>
    </citation>
    <scope>NUCLEOTIDE SEQUENCE [LARGE SCALE GENOMIC DNA]</scope>
    <source>
        <strain evidence="2 3">BP5796</strain>
    </source>
</reference>
<sequence>MTSKALSQNAFLRPSKTQAESSQGHKGNTQRKSTVYDAVAGRISTAGFIPKRAVFSSTRDTTSSTTTPSAPEDILFRHKNAPTRFAESDVYFANERAAPIGLPDSDLLKAIHSYASDFYSRASAESSLDWRSLDETALIALGVLLEEASKECLGRTGDLVFTEGEEVDDAPESKSGQAVSLATSSENGRPADTGHKKRRRIQVLDDS</sequence>
<dbReference type="AlphaFoldDB" id="A0A3D8T1J2"/>
<proteinExistence type="predicted"/>
<dbReference type="EMBL" id="PDLN01000002">
    <property type="protein sequence ID" value="RDW92426.1"/>
    <property type="molecule type" value="Genomic_DNA"/>
</dbReference>
<feature type="region of interest" description="Disordered" evidence="1">
    <location>
        <begin position="1"/>
        <end position="35"/>
    </location>
</feature>
<accession>A0A3D8T1J2</accession>
<dbReference type="Proteomes" id="UP000256328">
    <property type="component" value="Unassembled WGS sequence"/>
</dbReference>